<name>A0A438K0N5_VITVI</name>
<dbReference type="InterPro" id="IPR039537">
    <property type="entry name" value="Retrotran_Ty1/copia-like"/>
</dbReference>
<dbReference type="AlphaFoldDB" id="A0A438K0N5"/>
<evidence type="ECO:0000313" key="2">
    <source>
        <dbReference type="EMBL" id="RVX14760.1"/>
    </source>
</evidence>
<evidence type="ECO:0000313" key="3">
    <source>
        <dbReference type="Proteomes" id="UP000288805"/>
    </source>
</evidence>
<dbReference type="EMBL" id="QGNW01000020">
    <property type="protein sequence ID" value="RVX14760.1"/>
    <property type="molecule type" value="Genomic_DNA"/>
</dbReference>
<evidence type="ECO:0000259" key="1">
    <source>
        <dbReference type="Pfam" id="PF25597"/>
    </source>
</evidence>
<proteinExistence type="predicted"/>
<sequence>MLHKASLSLKYWSHAFLVVAYLINRLPTPVLKHQTPFESLFQQLPNYDKLRAFGCLCFPWLHPYSDHKLDIRSKPCVFIGYSNTHNAYKCLGLSSNRVYISRHVQFIKHQFPLASNTSPTDLDQVVSAWSSCSPALAAIQPFFFFFVVPTPSESFPHQGLSSTTTWPNRELLSSRSPASSSPPATTSAPLLVCDATPRITLLMRMKHIALDYHFVREKVADGSLKVSHINTHSQLPDVLTKPLSKGRFLFLRSKIGISDGIAILRGRIEAQS</sequence>
<dbReference type="CDD" id="cd09272">
    <property type="entry name" value="RNase_HI_RT_Ty1"/>
    <property type="match status" value="1"/>
</dbReference>
<organism evidence="2 3">
    <name type="scientific">Vitis vinifera</name>
    <name type="common">Grape</name>
    <dbReference type="NCBI Taxonomy" id="29760"/>
    <lineage>
        <taxon>Eukaryota</taxon>
        <taxon>Viridiplantae</taxon>
        <taxon>Streptophyta</taxon>
        <taxon>Embryophyta</taxon>
        <taxon>Tracheophyta</taxon>
        <taxon>Spermatophyta</taxon>
        <taxon>Magnoliopsida</taxon>
        <taxon>eudicotyledons</taxon>
        <taxon>Gunneridae</taxon>
        <taxon>Pentapetalae</taxon>
        <taxon>rosids</taxon>
        <taxon>Vitales</taxon>
        <taxon>Vitaceae</taxon>
        <taxon>Viteae</taxon>
        <taxon>Vitis</taxon>
    </lineage>
</organism>
<dbReference type="Proteomes" id="UP000288805">
    <property type="component" value="Unassembled WGS sequence"/>
</dbReference>
<feature type="domain" description="Retroviral polymerase SH3-like" evidence="1">
    <location>
        <begin position="55"/>
        <end position="116"/>
    </location>
</feature>
<dbReference type="PANTHER" id="PTHR42648:SF26">
    <property type="entry name" value="INTEGRASE CATALYTIC DOMAIN-CONTAINING PROTEIN"/>
    <property type="match status" value="1"/>
</dbReference>
<accession>A0A438K0N5</accession>
<dbReference type="InterPro" id="IPR057670">
    <property type="entry name" value="SH3_retrovirus"/>
</dbReference>
<protein>
    <submittedName>
        <fullName evidence="2">Retrovirus-related Pol polyprotein from transposon RE1</fullName>
    </submittedName>
</protein>
<dbReference type="PANTHER" id="PTHR42648">
    <property type="entry name" value="TRANSPOSASE, PUTATIVE-RELATED"/>
    <property type="match status" value="1"/>
</dbReference>
<reference evidence="2 3" key="1">
    <citation type="journal article" date="2018" name="PLoS Genet.">
        <title>Population sequencing reveals clonal diversity and ancestral inbreeding in the grapevine cultivar Chardonnay.</title>
        <authorList>
            <person name="Roach M.J."/>
            <person name="Johnson D.L."/>
            <person name="Bohlmann J."/>
            <person name="van Vuuren H.J."/>
            <person name="Jones S.J."/>
            <person name="Pretorius I.S."/>
            <person name="Schmidt S.A."/>
            <person name="Borneman A.R."/>
        </authorList>
    </citation>
    <scope>NUCLEOTIDE SEQUENCE [LARGE SCALE GENOMIC DNA]</scope>
    <source>
        <strain evidence="3">cv. Chardonnay</strain>
        <tissue evidence="2">Leaf</tissue>
    </source>
</reference>
<dbReference type="Pfam" id="PF25597">
    <property type="entry name" value="SH3_retrovirus"/>
    <property type="match status" value="1"/>
</dbReference>
<gene>
    <name evidence="2" type="primary">RE1_1605</name>
    <name evidence="2" type="ORF">CK203_012137</name>
</gene>
<comment type="caution">
    <text evidence="2">The sequence shown here is derived from an EMBL/GenBank/DDBJ whole genome shotgun (WGS) entry which is preliminary data.</text>
</comment>